<gene>
    <name evidence="2" type="ORF">HaLaN_31638</name>
</gene>
<dbReference type="Proteomes" id="UP000485058">
    <property type="component" value="Unassembled WGS sequence"/>
</dbReference>
<evidence type="ECO:0000313" key="2">
    <source>
        <dbReference type="EMBL" id="GFH32424.1"/>
    </source>
</evidence>
<keyword evidence="3" id="KW-1185">Reference proteome</keyword>
<dbReference type="EMBL" id="BLLF01006627">
    <property type="protein sequence ID" value="GFH32424.1"/>
    <property type="molecule type" value="Genomic_DNA"/>
</dbReference>
<protein>
    <submittedName>
        <fullName evidence="2">Uncharacterized protein</fullName>
    </submittedName>
</protein>
<evidence type="ECO:0000256" key="1">
    <source>
        <dbReference type="SAM" id="MobiDB-lite"/>
    </source>
</evidence>
<feature type="compositionally biased region" description="Basic and acidic residues" evidence="1">
    <location>
        <begin position="29"/>
        <end position="39"/>
    </location>
</feature>
<comment type="caution">
    <text evidence="2">The sequence shown here is derived from an EMBL/GenBank/DDBJ whole genome shotgun (WGS) entry which is preliminary data.</text>
</comment>
<sequence>MEQHRYGATPQELAPVIDFLREQFALSPRHVETHPHEPVPEAADAEVM</sequence>
<proteinExistence type="predicted"/>
<evidence type="ECO:0000313" key="3">
    <source>
        <dbReference type="Proteomes" id="UP000485058"/>
    </source>
</evidence>
<reference evidence="2 3" key="1">
    <citation type="submission" date="2020-02" db="EMBL/GenBank/DDBJ databases">
        <title>Draft genome sequence of Haematococcus lacustris strain NIES-144.</title>
        <authorList>
            <person name="Morimoto D."/>
            <person name="Nakagawa S."/>
            <person name="Yoshida T."/>
            <person name="Sawayama S."/>
        </authorList>
    </citation>
    <scope>NUCLEOTIDE SEQUENCE [LARGE SCALE GENOMIC DNA]</scope>
    <source>
        <strain evidence="2 3">NIES-144</strain>
    </source>
</reference>
<feature type="region of interest" description="Disordered" evidence="1">
    <location>
        <begin position="29"/>
        <end position="48"/>
    </location>
</feature>
<name>A0A6A0AK81_HAELA</name>
<feature type="non-terminal residue" evidence="2">
    <location>
        <position position="1"/>
    </location>
</feature>
<accession>A0A6A0AK81</accession>
<dbReference type="AlphaFoldDB" id="A0A6A0AK81"/>
<organism evidence="2 3">
    <name type="scientific">Haematococcus lacustris</name>
    <name type="common">Green alga</name>
    <name type="synonym">Haematococcus pluvialis</name>
    <dbReference type="NCBI Taxonomy" id="44745"/>
    <lineage>
        <taxon>Eukaryota</taxon>
        <taxon>Viridiplantae</taxon>
        <taxon>Chlorophyta</taxon>
        <taxon>core chlorophytes</taxon>
        <taxon>Chlorophyceae</taxon>
        <taxon>CS clade</taxon>
        <taxon>Chlamydomonadales</taxon>
        <taxon>Haematococcaceae</taxon>
        <taxon>Haematococcus</taxon>
    </lineage>
</organism>